<feature type="domain" description="Peptidase M20 dimerisation" evidence="2">
    <location>
        <begin position="168"/>
        <end position="263"/>
    </location>
</feature>
<dbReference type="InterPro" id="IPR011650">
    <property type="entry name" value="Peptidase_M20_dimer"/>
</dbReference>
<comment type="caution">
    <text evidence="3">The sequence shown here is derived from an EMBL/GenBank/DDBJ whole genome shotgun (WGS) entry which is preliminary data.</text>
</comment>
<gene>
    <name evidence="3" type="ORF">H5985_01125</name>
</gene>
<protein>
    <submittedName>
        <fullName evidence="3">Amidohydrolase</fullName>
    </submittedName>
</protein>
<dbReference type="SUPFAM" id="SSF55031">
    <property type="entry name" value="Bacterial exopeptidase dimerisation domain"/>
    <property type="match status" value="1"/>
</dbReference>
<name>A0ABS2GQ00_9BURK</name>
<keyword evidence="4" id="KW-1185">Reference proteome</keyword>
<dbReference type="PIRSF" id="PIRSF005962">
    <property type="entry name" value="Pept_M20D_amidohydro"/>
    <property type="match status" value="1"/>
</dbReference>
<dbReference type="Proteomes" id="UP000777002">
    <property type="component" value="Unassembled WGS sequence"/>
</dbReference>
<dbReference type="PANTHER" id="PTHR11014:SF122">
    <property type="entry name" value="AMIDOHYDROLASE AMHX"/>
    <property type="match status" value="1"/>
</dbReference>
<dbReference type="EMBL" id="JACJKX010000001">
    <property type="protein sequence ID" value="MBM6927885.1"/>
    <property type="molecule type" value="Genomic_DNA"/>
</dbReference>
<evidence type="ECO:0000256" key="1">
    <source>
        <dbReference type="ARBA" id="ARBA00022801"/>
    </source>
</evidence>
<sequence length="367" mass="39306">MSVILDPIKMWEELHKIPELAMQEVKTSAYVAKTLQELGIETQTGIGGTTGVLGVIKGAEPGPVVMLRADMDALPFTIDGKECAIHACGHDSHTAMLLAAASRLKDKVKKGTLKLLFQPAEESIAGALEMIKAGVVDDVDYALGAHIRPIQDVAAGKICPAVNHTASNTLQVVVQGRSAHAARPHLGVNAIDVACAIVQGTQNMWFNPTNIWSMKCTQFHADQGATNSIPEKAVITFDCRAQTNPIMKDFRDRFAKLVQGTAEAYGATATISELGFCPAAEYDEDFKQMVAESIVRTQGEDALAPACGGGGEDFHYYKMHKPTMKAAYFGLGVGATPGLHAATMHFDPQYLPMGVDVMVDVVERLIG</sequence>
<reference evidence="3 4" key="1">
    <citation type="journal article" date="2021" name="Sci. Rep.">
        <title>The distribution of antibiotic resistance genes in chicken gut microbiota commensals.</title>
        <authorList>
            <person name="Juricova H."/>
            <person name="Matiasovicova J."/>
            <person name="Kubasova T."/>
            <person name="Cejkova D."/>
            <person name="Rychlik I."/>
        </authorList>
    </citation>
    <scope>NUCLEOTIDE SEQUENCE [LARGE SCALE GENOMIC DNA]</scope>
    <source>
        <strain evidence="3 4">An562</strain>
    </source>
</reference>
<accession>A0ABS2GQ00</accession>
<dbReference type="RefSeq" id="WP_205049473.1">
    <property type="nucleotide sequence ID" value="NZ_JACJKX010000001.1"/>
</dbReference>
<dbReference type="InterPro" id="IPR002933">
    <property type="entry name" value="Peptidase_M20"/>
</dbReference>
<dbReference type="PANTHER" id="PTHR11014">
    <property type="entry name" value="PEPTIDASE M20 FAMILY MEMBER"/>
    <property type="match status" value="1"/>
</dbReference>
<evidence type="ECO:0000259" key="2">
    <source>
        <dbReference type="Pfam" id="PF07687"/>
    </source>
</evidence>
<dbReference type="InterPro" id="IPR036264">
    <property type="entry name" value="Bact_exopeptidase_dim_dom"/>
</dbReference>
<dbReference type="SUPFAM" id="SSF53187">
    <property type="entry name" value="Zn-dependent exopeptidases"/>
    <property type="match status" value="1"/>
</dbReference>
<keyword evidence="1" id="KW-0378">Hydrolase</keyword>
<dbReference type="Gene3D" id="3.30.70.360">
    <property type="match status" value="1"/>
</dbReference>
<dbReference type="NCBIfam" id="TIGR01891">
    <property type="entry name" value="amidohydrolases"/>
    <property type="match status" value="1"/>
</dbReference>
<dbReference type="Pfam" id="PF01546">
    <property type="entry name" value="Peptidase_M20"/>
    <property type="match status" value="1"/>
</dbReference>
<evidence type="ECO:0000313" key="3">
    <source>
        <dbReference type="EMBL" id="MBM6927885.1"/>
    </source>
</evidence>
<dbReference type="Pfam" id="PF07687">
    <property type="entry name" value="M20_dimer"/>
    <property type="match status" value="1"/>
</dbReference>
<dbReference type="InterPro" id="IPR017439">
    <property type="entry name" value="Amidohydrolase"/>
</dbReference>
<evidence type="ECO:0000313" key="4">
    <source>
        <dbReference type="Proteomes" id="UP000777002"/>
    </source>
</evidence>
<organism evidence="3 4">
    <name type="scientific">Parasutterella secunda</name>
    <dbReference type="NCBI Taxonomy" id="626947"/>
    <lineage>
        <taxon>Bacteria</taxon>
        <taxon>Pseudomonadati</taxon>
        <taxon>Pseudomonadota</taxon>
        <taxon>Betaproteobacteria</taxon>
        <taxon>Burkholderiales</taxon>
        <taxon>Sutterellaceae</taxon>
        <taxon>Parasutterella</taxon>
    </lineage>
</organism>
<dbReference type="Gene3D" id="3.40.630.10">
    <property type="entry name" value="Zn peptidases"/>
    <property type="match status" value="1"/>
</dbReference>
<proteinExistence type="predicted"/>